<dbReference type="AlphaFoldDB" id="F9WFH6"/>
<reference evidence="2" key="1">
    <citation type="submission" date="2011-07" db="EMBL/GenBank/DDBJ databases">
        <title>Divergent evolution of antigenic variation in African trypanosomes.</title>
        <authorList>
            <person name="Jackson A.P."/>
            <person name="Berry A."/>
            <person name="Allison H.C."/>
            <person name="Burton P."/>
            <person name="Anderson J."/>
            <person name="Aslett M."/>
            <person name="Brown R."/>
            <person name="Corton N."/>
            <person name="Harris D."/>
            <person name="Hauser H."/>
            <person name="Gamble J."/>
            <person name="Gilderthorp R."/>
            <person name="McQuillan J."/>
            <person name="Quail M.A."/>
            <person name="Sanders M."/>
            <person name="Van Tonder A."/>
            <person name="Ginger M.L."/>
            <person name="Donelson J.E."/>
            <person name="Field M.C."/>
            <person name="Barry J.D."/>
            <person name="Berriman M."/>
            <person name="Hertz-Fowler C."/>
        </authorList>
    </citation>
    <scope>NUCLEOTIDE SEQUENCE [LARGE SCALE GENOMIC DNA]</scope>
    <source>
        <strain evidence="2">IL3000</strain>
    </source>
</reference>
<evidence type="ECO:0000313" key="2">
    <source>
        <dbReference type="Proteomes" id="UP000000702"/>
    </source>
</evidence>
<dbReference type="Proteomes" id="UP000000702">
    <property type="component" value="Unassembled WGS sequence"/>
</dbReference>
<accession>F9WFH6</accession>
<dbReference type="VEuPathDB" id="TriTrypDB:TcIL3000_0_10160"/>
<evidence type="ECO:0000313" key="1">
    <source>
        <dbReference type="EMBL" id="CCD16048.1"/>
    </source>
</evidence>
<reference evidence="1 2" key="2">
    <citation type="journal article" date="2012" name="Proc. Natl. Acad. Sci. U.S.A.">
        <title>Antigenic diversity is generated by distinct evolutionary mechanisms in African trypanosome species.</title>
        <authorList>
            <person name="Jackson A.P."/>
            <person name="Berry A."/>
            <person name="Aslett M."/>
            <person name="Allison H.C."/>
            <person name="Burton P."/>
            <person name="Vavrova-Anderson J."/>
            <person name="Brown R."/>
            <person name="Browne H."/>
            <person name="Corton N."/>
            <person name="Hauser H."/>
            <person name="Gamble J."/>
            <person name="Gilderthorp R."/>
            <person name="Marcello L."/>
            <person name="McQuillan J."/>
            <person name="Otto T.D."/>
            <person name="Quail M.A."/>
            <person name="Sanders M.J."/>
            <person name="van Tonder A."/>
            <person name="Ginger M.L."/>
            <person name="Field M.C."/>
            <person name="Barry J.D."/>
            <person name="Hertz-Fowler C."/>
            <person name="Berriman M."/>
        </authorList>
    </citation>
    <scope>NUCLEOTIDE SEQUENCE [LARGE SCALE GENOMIC DNA]</scope>
    <source>
        <strain evidence="1 2">IL3000</strain>
    </source>
</reference>
<proteinExistence type="predicted"/>
<gene>
    <name evidence="1" type="ORF">TCIL3000_0_10160</name>
</gene>
<organism evidence="1 2">
    <name type="scientific">Trypanosoma congolense (strain IL3000)</name>
    <dbReference type="NCBI Taxonomy" id="1068625"/>
    <lineage>
        <taxon>Eukaryota</taxon>
        <taxon>Discoba</taxon>
        <taxon>Euglenozoa</taxon>
        <taxon>Kinetoplastea</taxon>
        <taxon>Metakinetoplastina</taxon>
        <taxon>Trypanosomatida</taxon>
        <taxon>Trypanosomatidae</taxon>
        <taxon>Trypanosoma</taxon>
        <taxon>Nannomonas</taxon>
    </lineage>
</organism>
<sequence>MLHNGQIVGSLCLVAIPKSGTFALSTADFAKVWPSTASPPMSFALYHLHSSLSVLRVSTLCSQPKCFEVPVRNCANSDSPRRSSLVCFGAGRTWSSSTLRCVHGIGPSSKALYISFRTCLSTPVTMSVIHAGYICGLAFPCSAALSAASFRGTPPCENTNWKFTDTQSRTSRKVRPQIRLSIASSTTTGPVLNAMSSDNESVNATTRVLCVWFNSITSTSLFNPASIATLAAR</sequence>
<keyword evidence="2" id="KW-1185">Reference proteome</keyword>
<name>F9WFH6_TRYCI</name>
<dbReference type="EMBL" id="CAEQ01002144">
    <property type="protein sequence ID" value="CCD16048.1"/>
    <property type="molecule type" value="Genomic_DNA"/>
</dbReference>
<protein>
    <submittedName>
        <fullName evidence="1">WGS project CAEQ00000000 data, annotated contig 386</fullName>
    </submittedName>
</protein>
<comment type="caution">
    <text evidence="1">The sequence shown here is derived from an EMBL/GenBank/DDBJ whole genome shotgun (WGS) entry which is preliminary data.</text>
</comment>